<proteinExistence type="predicted"/>
<feature type="domain" description="Senescence" evidence="1">
    <location>
        <begin position="222"/>
        <end position="398"/>
    </location>
</feature>
<gene>
    <name evidence="2" type="ORF">SAPINGB_P004337</name>
</gene>
<dbReference type="InterPro" id="IPR045036">
    <property type="entry name" value="Spartin-like"/>
</dbReference>
<dbReference type="EMBL" id="CABVLU010000003">
    <property type="protein sequence ID" value="VVT54937.1"/>
    <property type="molecule type" value="Genomic_DNA"/>
</dbReference>
<organism evidence="2 3">
    <name type="scientific">Magnusiomyces paraingens</name>
    <dbReference type="NCBI Taxonomy" id="2606893"/>
    <lineage>
        <taxon>Eukaryota</taxon>
        <taxon>Fungi</taxon>
        <taxon>Dikarya</taxon>
        <taxon>Ascomycota</taxon>
        <taxon>Saccharomycotina</taxon>
        <taxon>Dipodascomycetes</taxon>
        <taxon>Dipodascales</taxon>
        <taxon>Dipodascaceae</taxon>
        <taxon>Magnusiomyces</taxon>
    </lineage>
</organism>
<reference evidence="2 3" key="1">
    <citation type="submission" date="2019-09" db="EMBL/GenBank/DDBJ databases">
        <authorList>
            <person name="Brejova B."/>
        </authorList>
    </citation>
    <scope>NUCLEOTIDE SEQUENCE [LARGE SCALE GENOMIC DNA]</scope>
</reference>
<name>A0A5E8BZC4_9ASCO</name>
<dbReference type="GeneID" id="43583152"/>
<evidence type="ECO:0000313" key="3">
    <source>
        <dbReference type="Proteomes" id="UP000398389"/>
    </source>
</evidence>
<evidence type="ECO:0000313" key="2">
    <source>
        <dbReference type="EMBL" id="VVT54937.1"/>
    </source>
</evidence>
<dbReference type="GO" id="GO:0005886">
    <property type="term" value="C:plasma membrane"/>
    <property type="evidence" value="ECO:0007669"/>
    <property type="project" value="TreeGrafter"/>
</dbReference>
<dbReference type="AlphaFoldDB" id="A0A5E8BZC4"/>
<dbReference type="PANTHER" id="PTHR21068:SF43">
    <property type="entry name" value="SPARTIN"/>
    <property type="match status" value="1"/>
</dbReference>
<dbReference type="GO" id="GO:0051301">
    <property type="term" value="P:cell division"/>
    <property type="evidence" value="ECO:0007669"/>
    <property type="project" value="TreeGrafter"/>
</dbReference>
<keyword evidence="3" id="KW-1185">Reference proteome</keyword>
<dbReference type="RefSeq" id="XP_031854943.1">
    <property type="nucleotide sequence ID" value="XM_031999052.1"/>
</dbReference>
<dbReference type="Pfam" id="PF06911">
    <property type="entry name" value="Senescence"/>
    <property type="match status" value="1"/>
</dbReference>
<dbReference type="InterPro" id="IPR009686">
    <property type="entry name" value="Senescence/spartin_C"/>
</dbReference>
<dbReference type="PANTHER" id="PTHR21068">
    <property type="entry name" value="SPARTIN"/>
    <property type="match status" value="1"/>
</dbReference>
<sequence>MATETPLLIANNVIESYPEGHETTGTLTISLVGFKVGGNPSGNLSTETYLDLTLPSGANLPVPASTRVWQPTPTSFSIELSESTLEYLLEATGDMVSPQTILDFAQASAPNWSQQQVRSFSETLETVQSIFAQYAQFAHPEMTPGSLVLVAEEDGSPVANLKVDEPIQPLPNDKSPVVVEVIEGGARVSVRPATEEEQAAIEAGVDATMVDELPKAYRDDKLIGAAVGVSRGLVYASQTLAHGLNKAADWYTYSRPVTETPLVFEESTKKRVHRVAQVSGTGAKYTRKASSAVQNLAAGLGERMTKKREAKAGGKNGSSSPSLLNRSLVAFSTVMDGLDTATQTVVNSAAGSSAKVVGHAYGPEARGLAEEVGRSVTHVAAVYVDVRGVSRKAIVKGFTKGAVRGVVSSGGDGGEHKEDEAQVVVLGGSEKGFVNERY</sequence>
<evidence type="ECO:0000259" key="1">
    <source>
        <dbReference type="Pfam" id="PF06911"/>
    </source>
</evidence>
<dbReference type="OrthoDB" id="20821at2759"/>
<accession>A0A5E8BZC4</accession>
<protein>
    <recommendedName>
        <fullName evidence="1">Senescence domain-containing protein</fullName>
    </recommendedName>
</protein>
<dbReference type="Proteomes" id="UP000398389">
    <property type="component" value="Unassembled WGS sequence"/>
</dbReference>